<feature type="compositionally biased region" description="Basic and acidic residues" evidence="1">
    <location>
        <begin position="292"/>
        <end position="305"/>
    </location>
</feature>
<gene>
    <name evidence="3" type="ORF">MUN78_11645</name>
</gene>
<protein>
    <submittedName>
        <fullName evidence="3">Substrate-binding domain-containing protein</fullName>
    </submittedName>
</protein>
<organism evidence="3 4">
    <name type="scientific">Leucobacter allii</name>
    <dbReference type="NCBI Taxonomy" id="2932247"/>
    <lineage>
        <taxon>Bacteria</taxon>
        <taxon>Bacillati</taxon>
        <taxon>Actinomycetota</taxon>
        <taxon>Actinomycetes</taxon>
        <taxon>Micrococcales</taxon>
        <taxon>Microbacteriaceae</taxon>
        <taxon>Leucobacter</taxon>
    </lineage>
</organism>
<accession>A0ABY4FI27</accession>
<feature type="compositionally biased region" description="Basic and acidic residues" evidence="1">
    <location>
        <begin position="254"/>
        <end position="274"/>
    </location>
</feature>
<feature type="region of interest" description="Disordered" evidence="1">
    <location>
        <begin position="243"/>
        <end position="312"/>
    </location>
</feature>
<dbReference type="Pfam" id="PF03466">
    <property type="entry name" value="LysR_substrate"/>
    <property type="match status" value="1"/>
</dbReference>
<dbReference type="RefSeq" id="WP_244726596.1">
    <property type="nucleotide sequence ID" value="NZ_CP095045.1"/>
</dbReference>
<sequence>MTTPPDARPDADAPRPLRLGFPRGVAPSTWARRWKAATPGRVLELVPLDTAYGSARDAADPATAEAAASCDVLIERTSPGARPADTERSEAGPGGAGAGGAGGAGAGGGTGSRHAIRLYAEVLALVVPRDHELAEQDDAGPEDLGLVTLLDHPDHHPSWPAAAPWAEPAWMPAGPEAALALVATGAGAMLLPLPLARHLASKREHVVLPLRAAPGEAQLEGSVVWAVWDRERDDATVQHLAGILRGRTAGSSRESAREEARSTAREPRTREQPRKAAPKLKPNSRGAQLQAAKEKAERKRAEARQAKRRKRR</sequence>
<dbReference type="SUPFAM" id="SSF53850">
    <property type="entry name" value="Periplasmic binding protein-like II"/>
    <property type="match status" value="1"/>
</dbReference>
<evidence type="ECO:0000259" key="2">
    <source>
        <dbReference type="Pfam" id="PF03466"/>
    </source>
</evidence>
<evidence type="ECO:0000313" key="4">
    <source>
        <dbReference type="Proteomes" id="UP000831786"/>
    </source>
</evidence>
<dbReference type="EMBL" id="CP095045">
    <property type="protein sequence ID" value="UOQ56333.1"/>
    <property type="molecule type" value="Genomic_DNA"/>
</dbReference>
<name>A0ABY4FI27_9MICO</name>
<dbReference type="InterPro" id="IPR005119">
    <property type="entry name" value="LysR_subst-bd"/>
</dbReference>
<keyword evidence="4" id="KW-1185">Reference proteome</keyword>
<feature type="domain" description="LysR substrate-binding" evidence="2">
    <location>
        <begin position="114"/>
        <end position="247"/>
    </location>
</feature>
<feature type="region of interest" description="Disordered" evidence="1">
    <location>
        <begin position="1"/>
        <end position="24"/>
    </location>
</feature>
<proteinExistence type="predicted"/>
<dbReference type="Proteomes" id="UP000831786">
    <property type="component" value="Chromosome"/>
</dbReference>
<reference evidence="3 4" key="1">
    <citation type="submission" date="2022-04" db="EMBL/GenBank/DDBJ databases">
        <title>Leucobacter sp. isolated from rhizosphere of garlic.</title>
        <authorList>
            <person name="Won M."/>
            <person name="Lee C.-M."/>
            <person name="Woen H.-Y."/>
            <person name="Kwon S.-W."/>
        </authorList>
    </citation>
    <scope>NUCLEOTIDE SEQUENCE [LARGE SCALE GENOMIC DNA]</scope>
    <source>
        <strain evidence="3 4">H21R-40</strain>
    </source>
</reference>
<feature type="region of interest" description="Disordered" evidence="1">
    <location>
        <begin position="77"/>
        <end position="110"/>
    </location>
</feature>
<feature type="compositionally biased region" description="Gly residues" evidence="1">
    <location>
        <begin position="92"/>
        <end position="110"/>
    </location>
</feature>
<evidence type="ECO:0000313" key="3">
    <source>
        <dbReference type="EMBL" id="UOQ56333.1"/>
    </source>
</evidence>
<evidence type="ECO:0000256" key="1">
    <source>
        <dbReference type="SAM" id="MobiDB-lite"/>
    </source>
</evidence>